<dbReference type="AlphaFoldDB" id="A0A495IYL9"/>
<evidence type="ECO:0000313" key="2">
    <source>
        <dbReference type="Proteomes" id="UP000268007"/>
    </source>
</evidence>
<organism evidence="1 2">
    <name type="scientific">Mucilaginibacter gracilis</name>
    <dbReference type="NCBI Taxonomy" id="423350"/>
    <lineage>
        <taxon>Bacteria</taxon>
        <taxon>Pseudomonadati</taxon>
        <taxon>Bacteroidota</taxon>
        <taxon>Sphingobacteriia</taxon>
        <taxon>Sphingobacteriales</taxon>
        <taxon>Sphingobacteriaceae</taxon>
        <taxon>Mucilaginibacter</taxon>
    </lineage>
</organism>
<evidence type="ECO:0000313" key="1">
    <source>
        <dbReference type="EMBL" id="RKR81662.1"/>
    </source>
</evidence>
<gene>
    <name evidence="1" type="ORF">BDD43_1812</name>
</gene>
<name>A0A495IYL9_9SPHI</name>
<reference evidence="1 2" key="1">
    <citation type="submission" date="2018-10" db="EMBL/GenBank/DDBJ databases">
        <title>Genomic Encyclopedia of Archaeal and Bacterial Type Strains, Phase II (KMG-II): from individual species to whole genera.</title>
        <authorList>
            <person name="Goeker M."/>
        </authorList>
    </citation>
    <scope>NUCLEOTIDE SEQUENCE [LARGE SCALE GENOMIC DNA]</scope>
    <source>
        <strain evidence="1 2">DSM 18602</strain>
    </source>
</reference>
<dbReference type="Proteomes" id="UP000268007">
    <property type="component" value="Unassembled WGS sequence"/>
</dbReference>
<protein>
    <submittedName>
        <fullName evidence="1">Uncharacterized protein</fullName>
    </submittedName>
</protein>
<dbReference type="EMBL" id="RBKU01000001">
    <property type="protein sequence ID" value="RKR81662.1"/>
    <property type="molecule type" value="Genomic_DNA"/>
</dbReference>
<keyword evidence="2" id="KW-1185">Reference proteome</keyword>
<sequence length="282" mass="31781">MAMLLLFSCKSRTASTVTQSDSAASKATLVKETEDLRKRFMPMIEGVWVKKVYINSIVKTRSPYQSQAKLNDVASIIVKLNNLKKDSIMAGYSLNNHEGGDFTVFFKLGLKPTSLKTNLPDYENQINFYELGYSTKGADTSLILYHCNKRNKIIDSVIYTRVVRSTSSTDAGYGIDYITNKKLFTGKYELIDINGHKSTVNFTDDGKISGFLSFAKYDVNTDFVAGPGNNIDDIIFDLYTNVSADFAYRFDADTLKLFKIDYNADSTLLNFGDLRYKLIKQK</sequence>
<comment type="caution">
    <text evidence="1">The sequence shown here is derived from an EMBL/GenBank/DDBJ whole genome shotgun (WGS) entry which is preliminary data.</text>
</comment>
<proteinExistence type="predicted"/>
<accession>A0A495IYL9</accession>